<feature type="region of interest" description="Disordered" evidence="1">
    <location>
        <begin position="48"/>
        <end position="67"/>
    </location>
</feature>
<reference evidence="2 3" key="1">
    <citation type="submission" date="2019-02" db="EMBL/GenBank/DDBJ databases">
        <title>Deep-cultivation of Planctomycetes and their phenomic and genomic characterization uncovers novel biology.</title>
        <authorList>
            <person name="Wiegand S."/>
            <person name="Jogler M."/>
            <person name="Boedeker C."/>
            <person name="Pinto D."/>
            <person name="Vollmers J."/>
            <person name="Rivas-Marin E."/>
            <person name="Kohn T."/>
            <person name="Peeters S.H."/>
            <person name="Heuer A."/>
            <person name="Rast P."/>
            <person name="Oberbeckmann S."/>
            <person name="Bunk B."/>
            <person name="Jeske O."/>
            <person name="Meyerdierks A."/>
            <person name="Storesund J.E."/>
            <person name="Kallscheuer N."/>
            <person name="Luecker S."/>
            <person name="Lage O.M."/>
            <person name="Pohl T."/>
            <person name="Merkel B.J."/>
            <person name="Hornburger P."/>
            <person name="Mueller R.-W."/>
            <person name="Bruemmer F."/>
            <person name="Labrenz M."/>
            <person name="Spormann A.M."/>
            <person name="Op Den Camp H."/>
            <person name="Overmann J."/>
            <person name="Amann R."/>
            <person name="Jetten M.S.M."/>
            <person name="Mascher T."/>
            <person name="Medema M.H."/>
            <person name="Devos D.P."/>
            <person name="Kaster A.-K."/>
            <person name="Ovreas L."/>
            <person name="Rohde M."/>
            <person name="Galperin M.Y."/>
            <person name="Jogler C."/>
        </authorList>
    </citation>
    <scope>NUCLEOTIDE SEQUENCE [LARGE SCALE GENOMIC DNA]</scope>
    <source>
        <strain evidence="2 3">Pla108</strain>
    </source>
</reference>
<comment type="caution">
    <text evidence="2">The sequence shown here is derived from an EMBL/GenBank/DDBJ whole genome shotgun (WGS) entry which is preliminary data.</text>
</comment>
<dbReference type="AlphaFoldDB" id="A0A5C6AAK3"/>
<evidence type="ECO:0000256" key="1">
    <source>
        <dbReference type="SAM" id="MobiDB-lite"/>
    </source>
</evidence>
<name>A0A5C6AAK3_9BACT</name>
<dbReference type="Proteomes" id="UP000317421">
    <property type="component" value="Unassembled WGS sequence"/>
</dbReference>
<proteinExistence type="predicted"/>
<sequence length="451" mass="50051">MRAGCYGWELSVSVDRIMSDVELLRAETELHHASRYGFTERLQSDQLHDVAPKSGDPPAKELPATDPRRLLDAGQKVAEYCAGRGLGEEAGRILRLSRHLAADYSFTKARTLEDNRSEFEAALARAEAELLGEAAKSASSESSQAVASGHRAAGSLAIDNWSKPDELDRARDLAERGLELLSEVSRFAETKIDQLTCNGFGSFDDIVDSPEIDSWLERVINAIKYVSDETSHHAFSDGQISFCRCLRTIERSSIVQRLQPFRDCEAAEYLYPTAHAAATRWASAFQYWVTKRDEDGFMLCYEDASTVAEATSHFRLRPGEQHRIGVLIVEEWRAAHEFIDRQPLSEFEAATAEPDDSAGTWAERLSVLADRAVVMFDGTPYPVSPDSATIFAAMLDAYPDYIAASKLTSKPDRLAKGWPDPLKAIVDRSQKGYRLIHLSERPDTVGPDATT</sequence>
<protein>
    <submittedName>
        <fullName evidence="2">Uncharacterized protein</fullName>
    </submittedName>
</protein>
<dbReference type="EMBL" id="SJPR01000005">
    <property type="protein sequence ID" value="TWT95363.1"/>
    <property type="molecule type" value="Genomic_DNA"/>
</dbReference>
<accession>A0A5C6AAK3</accession>
<organism evidence="2 3">
    <name type="scientific">Botrimarina colliarenosi</name>
    <dbReference type="NCBI Taxonomy" id="2528001"/>
    <lineage>
        <taxon>Bacteria</taxon>
        <taxon>Pseudomonadati</taxon>
        <taxon>Planctomycetota</taxon>
        <taxon>Planctomycetia</taxon>
        <taxon>Pirellulales</taxon>
        <taxon>Lacipirellulaceae</taxon>
        <taxon>Botrimarina</taxon>
    </lineage>
</organism>
<evidence type="ECO:0000313" key="2">
    <source>
        <dbReference type="EMBL" id="TWT95363.1"/>
    </source>
</evidence>
<evidence type="ECO:0000313" key="3">
    <source>
        <dbReference type="Proteomes" id="UP000317421"/>
    </source>
</evidence>
<keyword evidence="3" id="KW-1185">Reference proteome</keyword>
<gene>
    <name evidence="2" type="ORF">Pla108_35110</name>
</gene>